<reference evidence="5 6" key="1">
    <citation type="submission" date="2016-10" db="EMBL/GenBank/DDBJ databases">
        <title>Pseudoalteromonas amylolytica sp. nov., isolated from the surface seawater.</title>
        <authorList>
            <person name="Wu Y.-H."/>
            <person name="Cheng H."/>
            <person name="Jin X.-B."/>
            <person name="Wang C.-S."/>
            <person name="Xu X.-W."/>
        </authorList>
    </citation>
    <scope>NUCLEOTIDE SEQUENCE [LARGE SCALE GENOMIC DNA]</scope>
    <source>
        <strain evidence="5 6">JCM 12483</strain>
    </source>
</reference>
<dbReference type="OrthoDB" id="5900874at2"/>
<evidence type="ECO:0000256" key="1">
    <source>
        <dbReference type="ARBA" id="ARBA00023125"/>
    </source>
</evidence>
<evidence type="ECO:0000256" key="2">
    <source>
        <dbReference type="PROSITE-ProRule" id="PRU01091"/>
    </source>
</evidence>
<dbReference type="PROSITE" id="PS51755">
    <property type="entry name" value="OMPR_PHOB"/>
    <property type="match status" value="1"/>
</dbReference>
<dbReference type="Proteomes" id="UP000180253">
    <property type="component" value="Unassembled WGS sequence"/>
</dbReference>
<dbReference type="GO" id="GO:0006355">
    <property type="term" value="P:regulation of DNA-templated transcription"/>
    <property type="evidence" value="ECO:0007669"/>
    <property type="project" value="InterPro"/>
</dbReference>
<dbReference type="Pfam" id="PF00486">
    <property type="entry name" value="Trans_reg_C"/>
    <property type="match status" value="1"/>
</dbReference>
<feature type="transmembrane region" description="Helical" evidence="3">
    <location>
        <begin position="118"/>
        <end position="136"/>
    </location>
</feature>
<dbReference type="SMART" id="SM00862">
    <property type="entry name" value="Trans_reg_C"/>
    <property type="match status" value="1"/>
</dbReference>
<feature type="DNA-binding region" description="OmpR/PhoB-type" evidence="2">
    <location>
        <begin position="1"/>
        <end position="99"/>
    </location>
</feature>
<dbReference type="EMBL" id="MNAN01000027">
    <property type="protein sequence ID" value="OHU96202.1"/>
    <property type="molecule type" value="Genomic_DNA"/>
</dbReference>
<name>A0A1S1N4Q9_9GAMM</name>
<keyword evidence="1 2" id="KW-0238">DNA-binding</keyword>
<protein>
    <recommendedName>
        <fullName evidence="4">OmpR/PhoB-type domain-containing protein</fullName>
    </recommendedName>
</protein>
<evidence type="ECO:0000256" key="3">
    <source>
        <dbReference type="SAM" id="Phobius"/>
    </source>
</evidence>
<organism evidence="5 6">
    <name type="scientific">Pseudoalteromonas byunsanensis</name>
    <dbReference type="NCBI Taxonomy" id="327939"/>
    <lineage>
        <taxon>Bacteria</taxon>
        <taxon>Pseudomonadati</taxon>
        <taxon>Pseudomonadota</taxon>
        <taxon>Gammaproteobacteria</taxon>
        <taxon>Alteromonadales</taxon>
        <taxon>Pseudoalteromonadaceae</taxon>
        <taxon>Pseudoalteromonas</taxon>
    </lineage>
</organism>
<evidence type="ECO:0000259" key="4">
    <source>
        <dbReference type="PROSITE" id="PS51755"/>
    </source>
</evidence>
<keyword evidence="3" id="KW-0472">Membrane</keyword>
<keyword evidence="3" id="KW-1133">Transmembrane helix</keyword>
<dbReference type="AlphaFoldDB" id="A0A1S1N4Q9"/>
<evidence type="ECO:0000313" key="5">
    <source>
        <dbReference type="EMBL" id="OHU96202.1"/>
    </source>
</evidence>
<dbReference type="PANTHER" id="PTHR36842">
    <property type="entry name" value="PROTEIN TOLB HOMOLOG"/>
    <property type="match status" value="1"/>
</dbReference>
<dbReference type="InterPro" id="IPR011042">
    <property type="entry name" value="6-blade_b-propeller_TolB-like"/>
</dbReference>
<gene>
    <name evidence="5" type="ORF">BIW53_06560</name>
</gene>
<dbReference type="GO" id="GO:0000160">
    <property type="term" value="P:phosphorelay signal transduction system"/>
    <property type="evidence" value="ECO:0007669"/>
    <property type="project" value="InterPro"/>
</dbReference>
<proteinExistence type="predicted"/>
<dbReference type="STRING" id="327939.BIW53_06560"/>
<dbReference type="CDD" id="cd00383">
    <property type="entry name" value="trans_reg_C"/>
    <property type="match status" value="1"/>
</dbReference>
<dbReference type="SUPFAM" id="SSF82171">
    <property type="entry name" value="DPP6 N-terminal domain-like"/>
    <property type="match status" value="1"/>
</dbReference>
<dbReference type="GO" id="GO:0003677">
    <property type="term" value="F:DNA binding"/>
    <property type="evidence" value="ECO:0007669"/>
    <property type="project" value="UniProtKB-UniRule"/>
</dbReference>
<dbReference type="InterPro" id="IPR016032">
    <property type="entry name" value="Sig_transdc_resp-reg_C-effctor"/>
</dbReference>
<dbReference type="InterPro" id="IPR001867">
    <property type="entry name" value="OmpR/PhoB-type_DNA-bd"/>
</dbReference>
<evidence type="ECO:0000313" key="6">
    <source>
        <dbReference type="Proteomes" id="UP000180253"/>
    </source>
</evidence>
<sequence length="664" mass="75787">MKYLLNGIVFDPKQRTLTDHTQVIQLEAKSYALLMVFVTHQEQVLSRDKLIELVWHGSVVTDGAVNKAISKLRQHFVQLNPEAAEVIITKPKFGYVLNCVVQEYIEAKPKGRYLTPRTYLVALALLTLAVLLLVLFTPRTSSPPTIINVERVTALEGIETILSASRTGEILFFSSTSSRSMPQLILKSLHRGDTQHIPADPNATIFASLSPSGKQIVWVEQTPKQCQIKLYHIASTHQQQIYDCAALQGIKLSWQNDEQAIFIRARDNNASPYVVYKLMIATSTLQQLSLPLQHAHMKGDFLLAAHPSKPLLAFVRYVESSLNEIHILNSNSLKTLAVHTIDHTLNAITWSTQQDELFIVNHKSLYRLAIDTGAKQHIKQLSYPIESIAVTRQQPERQMVLISQYHASSKIQAYNLADDNTTTLFSNAALNRLPRSKGNDIFFISDMGNQHTLWQHHNEQLSKLDMPFEFGFTRYHIAPTQKKLVFEKLGAVYEYDISNAQLHTLFSASHQAYAPNYALNTNSVLYSSNKSGQWQLWLYDKKQKTHQQLTEKGGYSGYFYNGELYFSKRDQGGLWKLVAGEEQLVLNDFSNINWLNWQILNNHVYFYRKGSGIWQYNLQTQIQKNVMTEPEGFLHQYHVKADEQQIIFAQLQPMQGDIQALIIE</sequence>
<comment type="caution">
    <text evidence="5">The sequence shown here is derived from an EMBL/GenBank/DDBJ whole genome shotgun (WGS) entry which is preliminary data.</text>
</comment>
<dbReference type="Gene3D" id="2.120.10.30">
    <property type="entry name" value="TolB, C-terminal domain"/>
    <property type="match status" value="2"/>
</dbReference>
<dbReference type="SUPFAM" id="SSF46894">
    <property type="entry name" value="C-terminal effector domain of the bipartite response regulators"/>
    <property type="match status" value="1"/>
</dbReference>
<feature type="domain" description="OmpR/PhoB-type" evidence="4">
    <location>
        <begin position="1"/>
        <end position="99"/>
    </location>
</feature>
<accession>A0A1S1N4Q9</accession>
<keyword evidence="3" id="KW-0812">Transmembrane</keyword>
<keyword evidence="6" id="KW-1185">Reference proteome</keyword>
<dbReference type="RefSeq" id="WP_070991075.1">
    <property type="nucleotide sequence ID" value="NZ_CBCSHD010000003.1"/>
</dbReference>
<dbReference type="InterPro" id="IPR036388">
    <property type="entry name" value="WH-like_DNA-bd_sf"/>
</dbReference>
<dbReference type="PANTHER" id="PTHR36842:SF1">
    <property type="entry name" value="PROTEIN TOLB"/>
    <property type="match status" value="1"/>
</dbReference>
<dbReference type="Gene3D" id="1.10.10.10">
    <property type="entry name" value="Winged helix-like DNA-binding domain superfamily/Winged helix DNA-binding domain"/>
    <property type="match status" value="1"/>
</dbReference>